<protein>
    <submittedName>
        <fullName evidence="1">Uncharacterized protein</fullName>
    </submittedName>
</protein>
<dbReference type="STRING" id="1156394.T0PZY2"/>
<dbReference type="InterPro" id="IPR019734">
    <property type="entry name" value="TPR_rpt"/>
</dbReference>
<proteinExistence type="predicted"/>
<dbReference type="OMA" id="RMAECEL"/>
<dbReference type="AlphaFoldDB" id="T0PZY2"/>
<dbReference type="eggNOG" id="ENOG502S5JJ">
    <property type="taxonomic scope" value="Eukaryota"/>
</dbReference>
<keyword evidence="2" id="KW-1185">Reference proteome</keyword>
<name>T0PZY2_SAPDV</name>
<dbReference type="SMART" id="SM00028">
    <property type="entry name" value="TPR"/>
    <property type="match status" value="3"/>
</dbReference>
<gene>
    <name evidence="1" type="ORF">SDRG_15503</name>
</gene>
<dbReference type="InterPro" id="IPR011990">
    <property type="entry name" value="TPR-like_helical_dom_sf"/>
</dbReference>
<dbReference type="GeneID" id="19956230"/>
<dbReference type="EMBL" id="JH767225">
    <property type="protein sequence ID" value="EQC26665.1"/>
    <property type="molecule type" value="Genomic_DNA"/>
</dbReference>
<dbReference type="Gene3D" id="1.25.40.10">
    <property type="entry name" value="Tetratricopeptide repeat domain"/>
    <property type="match status" value="2"/>
</dbReference>
<dbReference type="RefSeq" id="XP_008619900.1">
    <property type="nucleotide sequence ID" value="XM_008621678.1"/>
</dbReference>
<reference evidence="1 2" key="1">
    <citation type="submission" date="2012-04" db="EMBL/GenBank/DDBJ databases">
        <title>The Genome Sequence of Saprolegnia declina VS20.</title>
        <authorList>
            <consortium name="The Broad Institute Genome Sequencing Platform"/>
            <person name="Russ C."/>
            <person name="Nusbaum C."/>
            <person name="Tyler B."/>
            <person name="van West P."/>
            <person name="Dieguez-Uribeondo J."/>
            <person name="de Bruijn I."/>
            <person name="Tripathy S."/>
            <person name="Jiang R."/>
            <person name="Young S.K."/>
            <person name="Zeng Q."/>
            <person name="Gargeya S."/>
            <person name="Fitzgerald M."/>
            <person name="Haas B."/>
            <person name="Abouelleil A."/>
            <person name="Alvarado L."/>
            <person name="Arachchi H.M."/>
            <person name="Berlin A."/>
            <person name="Chapman S.B."/>
            <person name="Goldberg J."/>
            <person name="Griggs A."/>
            <person name="Gujja S."/>
            <person name="Hansen M."/>
            <person name="Howarth C."/>
            <person name="Imamovic A."/>
            <person name="Larimer J."/>
            <person name="McCowen C."/>
            <person name="Montmayeur A."/>
            <person name="Murphy C."/>
            <person name="Neiman D."/>
            <person name="Pearson M."/>
            <person name="Priest M."/>
            <person name="Roberts A."/>
            <person name="Saif S."/>
            <person name="Shea T."/>
            <person name="Sisk P."/>
            <person name="Sykes S."/>
            <person name="Wortman J."/>
            <person name="Nusbaum C."/>
            <person name="Birren B."/>
        </authorList>
    </citation>
    <scope>NUCLEOTIDE SEQUENCE [LARGE SCALE GENOMIC DNA]</scope>
    <source>
        <strain evidence="1 2">VS20</strain>
    </source>
</reference>
<dbReference type="InParanoid" id="T0PZY2"/>
<evidence type="ECO:0000313" key="1">
    <source>
        <dbReference type="EMBL" id="EQC26665.1"/>
    </source>
</evidence>
<dbReference type="Proteomes" id="UP000030762">
    <property type="component" value="Unassembled WGS sequence"/>
</dbReference>
<dbReference type="VEuPathDB" id="FungiDB:SDRG_15503"/>
<dbReference type="SUPFAM" id="SSF48452">
    <property type="entry name" value="TPR-like"/>
    <property type="match status" value="2"/>
</dbReference>
<accession>T0PZY2</accession>
<dbReference type="Pfam" id="PF13374">
    <property type="entry name" value="TPR_10"/>
    <property type="match status" value="1"/>
</dbReference>
<evidence type="ECO:0000313" key="2">
    <source>
        <dbReference type="Proteomes" id="UP000030762"/>
    </source>
</evidence>
<dbReference type="OrthoDB" id="435799at2759"/>
<organism evidence="1 2">
    <name type="scientific">Saprolegnia diclina (strain VS20)</name>
    <dbReference type="NCBI Taxonomy" id="1156394"/>
    <lineage>
        <taxon>Eukaryota</taxon>
        <taxon>Sar</taxon>
        <taxon>Stramenopiles</taxon>
        <taxon>Oomycota</taxon>
        <taxon>Saprolegniomycetes</taxon>
        <taxon>Saprolegniales</taxon>
        <taxon>Saprolegniaceae</taxon>
        <taxon>Saprolegnia</taxon>
    </lineage>
</organism>
<sequence length="692" mass="77402">MAALTTARGVRLSYLRHFINEHGGEASFLGKTTAHVCFEYVVPMTKPSELSLVDHVANDPMTASFVGPANWYVSHAWMYLFLETVDSLERFFADRDLSDDAVIWFCVFNNNQHLASSYPFEYWSSTFKNGLAAIGNVVMIMHPWNDPIVLRRSWCVFEVYVAVTLGARFEIALAHDQEATFLDDIADFDAFNKMLATIKSEDSEATVASDRDGIFELIRTETSFIAVDQLIFTTLTSWIKMTLEASIAASSSSLETAKRWKQLGTVHDCFNEYAQSEQCYQTALRTLTLQAAGMVDADTLLLEALVASAMAFQHQASWKPRFRSTLAAAIAHLGETHPTTQATRSQYVQSLVYNAVYAEALPLALDDFNVRRSQYGLFDWRTAKAMTEVGKIYSDLAEPRRAARWLRKAHTIQDAHLGTDHADTTTTKFALVMMLVQIGESAAALALATSIASSRERTHGADHPYTLACRLNLIACLLVTGDAATAIPLLLTVKTAFEAHHAQHQLLMVHLDLGVAYGIQSNWDAALAYYRRAFSDVPCKASAWLLYSFAVHTPLDDWTIVRDYVLSATDDAPETWPLSCMVCFKPIVGSVVACTACPHGVVKCCTSCYDQRPSRLQRCCPHDLHKAKRTRTVPPRRFFYEEALRVDNASINDITQRVHSYESYCSTHNVSASERMVVASMPRLNRSWHPML</sequence>